<dbReference type="GO" id="GO:0006338">
    <property type="term" value="P:chromatin remodeling"/>
    <property type="evidence" value="ECO:0007669"/>
    <property type="project" value="TreeGrafter"/>
</dbReference>
<dbReference type="GO" id="GO:0042393">
    <property type="term" value="F:histone binding"/>
    <property type="evidence" value="ECO:0007669"/>
    <property type="project" value="TreeGrafter"/>
</dbReference>
<dbReference type="SUPFAM" id="SSF69203">
    <property type="entry name" value="Nucleoplasmin-like core domain"/>
    <property type="match status" value="1"/>
</dbReference>
<dbReference type="VEuPathDB" id="VectorBase:LLOJ007252"/>
<evidence type="ECO:0000256" key="2">
    <source>
        <dbReference type="ARBA" id="ARBA00010744"/>
    </source>
</evidence>
<dbReference type="KEGG" id="lll:129788157"/>
<accession>A0A1B0CQV3</accession>
<dbReference type="Proteomes" id="UP000092461">
    <property type="component" value="Unassembled WGS sequence"/>
</dbReference>
<evidence type="ECO:0000256" key="4">
    <source>
        <dbReference type="SAM" id="MobiDB-lite"/>
    </source>
</evidence>
<evidence type="ECO:0000259" key="5">
    <source>
        <dbReference type="Pfam" id="PF03066"/>
    </source>
</evidence>
<dbReference type="InterPro" id="IPR004301">
    <property type="entry name" value="Nucleoplasmin"/>
</dbReference>
<evidence type="ECO:0000313" key="7">
    <source>
        <dbReference type="Proteomes" id="UP000092461"/>
    </source>
</evidence>
<dbReference type="GO" id="GO:0005654">
    <property type="term" value="C:nucleoplasm"/>
    <property type="evidence" value="ECO:0007669"/>
    <property type="project" value="TreeGrafter"/>
</dbReference>
<dbReference type="AlphaFoldDB" id="A0A1B0CQV3"/>
<dbReference type="InterPro" id="IPR024057">
    <property type="entry name" value="Nucleoplasmin_core_dom"/>
</dbReference>
<dbReference type="OrthoDB" id="6075101at2759"/>
<reference evidence="6" key="1">
    <citation type="submission" date="2020-05" db="UniProtKB">
        <authorList>
            <consortium name="EnsemblMetazoa"/>
        </authorList>
    </citation>
    <scope>IDENTIFICATION</scope>
    <source>
        <strain evidence="6">Jacobina</strain>
    </source>
</reference>
<comment type="subcellular location">
    <subcellularLocation>
        <location evidence="1">Nucleus</location>
    </subcellularLocation>
</comment>
<dbReference type="GO" id="GO:0003682">
    <property type="term" value="F:chromatin binding"/>
    <property type="evidence" value="ECO:0007669"/>
    <property type="project" value="TreeGrafter"/>
</dbReference>
<dbReference type="InterPro" id="IPR036824">
    <property type="entry name" value="Nucleoplasmin_core_dom_sf"/>
</dbReference>
<dbReference type="RefSeq" id="XP_055680178.1">
    <property type="nucleotide sequence ID" value="XM_055824203.1"/>
</dbReference>
<feature type="region of interest" description="Disordered" evidence="4">
    <location>
        <begin position="117"/>
        <end position="174"/>
    </location>
</feature>
<feature type="compositionally biased region" description="Acidic residues" evidence="4">
    <location>
        <begin position="117"/>
        <end position="141"/>
    </location>
</feature>
<comment type="similarity">
    <text evidence="2">Belongs to the nucleoplasmin family.</text>
</comment>
<dbReference type="VEuPathDB" id="VectorBase:LLONM1_009093"/>
<protein>
    <recommendedName>
        <fullName evidence="5">Nucleoplasmin core domain-containing protein</fullName>
    </recommendedName>
</protein>
<dbReference type="GO" id="GO:0005737">
    <property type="term" value="C:cytoplasm"/>
    <property type="evidence" value="ECO:0007669"/>
    <property type="project" value="TreeGrafter"/>
</dbReference>
<dbReference type="Gene3D" id="2.60.120.340">
    <property type="entry name" value="Nucleoplasmin core domain"/>
    <property type="match status" value="1"/>
</dbReference>
<dbReference type="PANTHER" id="PTHR22747:SF18">
    <property type="entry name" value="GEO09167P1-RELATED"/>
    <property type="match status" value="1"/>
</dbReference>
<dbReference type="GeneID" id="129788157"/>
<name>A0A1B0CQV3_LUTLO</name>
<dbReference type="Pfam" id="PF03066">
    <property type="entry name" value="Nucleoplasmin"/>
    <property type="match status" value="1"/>
</dbReference>
<evidence type="ECO:0000256" key="3">
    <source>
        <dbReference type="ARBA" id="ARBA00023242"/>
    </source>
</evidence>
<evidence type="ECO:0000313" key="6">
    <source>
        <dbReference type="EnsemblMetazoa" id="LLOJ007252-PA"/>
    </source>
</evidence>
<dbReference type="EnsemblMetazoa" id="LLOJ007252-RA">
    <property type="protein sequence ID" value="LLOJ007252-PA"/>
    <property type="gene ID" value="LLOJ007252"/>
</dbReference>
<feature type="domain" description="Nucleoplasmin core" evidence="5">
    <location>
        <begin position="6"/>
        <end position="112"/>
    </location>
</feature>
<dbReference type="GO" id="GO:0005730">
    <property type="term" value="C:nucleolus"/>
    <property type="evidence" value="ECO:0007669"/>
    <property type="project" value="TreeGrafter"/>
</dbReference>
<keyword evidence="7" id="KW-1185">Reference proteome</keyword>
<dbReference type="PANTHER" id="PTHR22747">
    <property type="entry name" value="NUCLEOPLASMIN"/>
    <property type="match status" value="1"/>
</dbReference>
<organism evidence="6 7">
    <name type="scientific">Lutzomyia longipalpis</name>
    <name type="common">Sand fly</name>
    <dbReference type="NCBI Taxonomy" id="7200"/>
    <lineage>
        <taxon>Eukaryota</taxon>
        <taxon>Metazoa</taxon>
        <taxon>Ecdysozoa</taxon>
        <taxon>Arthropoda</taxon>
        <taxon>Hexapoda</taxon>
        <taxon>Insecta</taxon>
        <taxon>Pterygota</taxon>
        <taxon>Neoptera</taxon>
        <taxon>Endopterygota</taxon>
        <taxon>Diptera</taxon>
        <taxon>Nematocera</taxon>
        <taxon>Psychodoidea</taxon>
        <taxon>Psychodidae</taxon>
        <taxon>Lutzomyia</taxon>
        <taxon>Lutzomyia</taxon>
    </lineage>
</organism>
<evidence type="ECO:0000256" key="1">
    <source>
        <dbReference type="ARBA" id="ARBA00004123"/>
    </source>
</evidence>
<proteinExistence type="inferred from homology"/>
<keyword evidence="3" id="KW-0539">Nucleus</keyword>
<dbReference type="GO" id="GO:0003723">
    <property type="term" value="F:RNA binding"/>
    <property type="evidence" value="ECO:0007669"/>
    <property type="project" value="TreeGrafter"/>
</dbReference>
<dbReference type="EMBL" id="AJWK01024078">
    <property type="status" value="NOT_ANNOTATED_CDS"/>
    <property type="molecule type" value="Genomic_DNA"/>
</dbReference>
<sequence>MSDEYFFGITLTGEKNTHTWDPYSNIDDADMVVPNKLLIKSVLLDVAAKEDEYHVVEVTAPTCMEEVKIPIAVLKVGEVRSVSMELEFPDAPVTFKLIQGSSSVHILGHHLIGESSEEEEMWEGEYSTGDEEGEHAEDDEEATARKKKKITNNLKAGGGGTKGSTKNNLLFKKK</sequence>